<dbReference type="SFLD" id="SFLDG01129">
    <property type="entry name" value="C1.5:_HAD__Beta-PGM__Phosphata"/>
    <property type="match status" value="1"/>
</dbReference>
<dbReference type="GO" id="GO:0008967">
    <property type="term" value="F:phosphoglycolate phosphatase activity"/>
    <property type="evidence" value="ECO:0007669"/>
    <property type="project" value="TreeGrafter"/>
</dbReference>
<comment type="caution">
    <text evidence="1">The sequence shown here is derived from an EMBL/GenBank/DDBJ whole genome shotgun (WGS) entry which is preliminary data.</text>
</comment>
<organism evidence="1 2">
    <name type="scientific">Acrocarpospora pleiomorpha</name>
    <dbReference type="NCBI Taxonomy" id="90975"/>
    <lineage>
        <taxon>Bacteria</taxon>
        <taxon>Bacillati</taxon>
        <taxon>Actinomycetota</taxon>
        <taxon>Actinomycetes</taxon>
        <taxon>Streptosporangiales</taxon>
        <taxon>Streptosporangiaceae</taxon>
        <taxon>Acrocarpospora</taxon>
    </lineage>
</organism>
<dbReference type="InterPro" id="IPR006439">
    <property type="entry name" value="HAD-SF_hydro_IA"/>
</dbReference>
<dbReference type="RefSeq" id="WP_155345039.1">
    <property type="nucleotide sequence ID" value="NZ_BAAAHM010000008.1"/>
</dbReference>
<dbReference type="EMBL" id="BLAF01000014">
    <property type="protein sequence ID" value="GES19977.1"/>
    <property type="molecule type" value="Genomic_DNA"/>
</dbReference>
<keyword evidence="2" id="KW-1185">Reference proteome</keyword>
<dbReference type="NCBIfam" id="TIGR01549">
    <property type="entry name" value="HAD-SF-IA-v1"/>
    <property type="match status" value="1"/>
</dbReference>
<evidence type="ECO:0000313" key="1">
    <source>
        <dbReference type="EMBL" id="GES19977.1"/>
    </source>
</evidence>
<keyword evidence="1" id="KW-0378">Hydrolase</keyword>
<proteinExistence type="predicted"/>
<dbReference type="InterPro" id="IPR050155">
    <property type="entry name" value="HAD-like_hydrolase_sf"/>
</dbReference>
<sequence length="231" mass="24583">MASPRDLFSLAALDMNGTTVEDSGIFESSLRHGLAEVGLPYPEPDVLAPLRGMAKTEMFRRLVPDPALSDLAYNAFTAAFHTSIRDGAVKPVAGASEVFSELHRLGLRVCLITGFPTALQNAIIHALDWDELIDLSVSSDEVPQGRPHPDVILHAAERLGITDHRRVVVAGDTVNDLMAGERAGAGLLAGVLTGSHDEAKLRTVPGAHVIDSIAQLPELLTTVAAPAREHL</sequence>
<dbReference type="AlphaFoldDB" id="A0A5M3XED1"/>
<dbReference type="SUPFAM" id="SSF56784">
    <property type="entry name" value="HAD-like"/>
    <property type="match status" value="1"/>
</dbReference>
<dbReference type="GO" id="GO:0005829">
    <property type="term" value="C:cytosol"/>
    <property type="evidence" value="ECO:0007669"/>
    <property type="project" value="TreeGrafter"/>
</dbReference>
<gene>
    <name evidence="1" type="ORF">Aple_028730</name>
</gene>
<dbReference type="SFLD" id="SFLDS00003">
    <property type="entry name" value="Haloacid_Dehalogenase"/>
    <property type="match status" value="1"/>
</dbReference>
<dbReference type="InterPro" id="IPR036412">
    <property type="entry name" value="HAD-like_sf"/>
</dbReference>
<dbReference type="PANTHER" id="PTHR43434:SF19">
    <property type="entry name" value="PHOSPHONOACETALDEHYDE HYDROLASE"/>
    <property type="match status" value="1"/>
</dbReference>
<dbReference type="Gene3D" id="3.40.50.1000">
    <property type="entry name" value="HAD superfamily/HAD-like"/>
    <property type="match status" value="1"/>
</dbReference>
<accession>A0A5M3XED1</accession>
<dbReference type="InterPro" id="IPR023214">
    <property type="entry name" value="HAD_sf"/>
</dbReference>
<dbReference type="Proteomes" id="UP000377595">
    <property type="component" value="Unassembled WGS sequence"/>
</dbReference>
<name>A0A5M3XED1_9ACTN</name>
<reference evidence="1 2" key="1">
    <citation type="submission" date="2019-10" db="EMBL/GenBank/DDBJ databases">
        <title>Whole genome shotgun sequence of Acrocarpospora pleiomorpha NBRC 16267.</title>
        <authorList>
            <person name="Ichikawa N."/>
            <person name="Kimura A."/>
            <person name="Kitahashi Y."/>
            <person name="Komaki H."/>
            <person name="Oguchi A."/>
        </authorList>
    </citation>
    <scope>NUCLEOTIDE SEQUENCE [LARGE SCALE GENOMIC DNA]</scope>
    <source>
        <strain evidence="1 2">NBRC 16267</strain>
    </source>
</reference>
<protein>
    <submittedName>
        <fullName evidence="1">Phosphonoacetaldehyde hydrolase</fullName>
    </submittedName>
</protein>
<dbReference type="GO" id="GO:0006281">
    <property type="term" value="P:DNA repair"/>
    <property type="evidence" value="ECO:0007669"/>
    <property type="project" value="TreeGrafter"/>
</dbReference>
<evidence type="ECO:0000313" key="2">
    <source>
        <dbReference type="Proteomes" id="UP000377595"/>
    </source>
</evidence>
<dbReference type="OrthoDB" id="9812856at2"/>
<dbReference type="Pfam" id="PF00702">
    <property type="entry name" value="Hydrolase"/>
    <property type="match status" value="1"/>
</dbReference>
<dbReference type="PANTHER" id="PTHR43434">
    <property type="entry name" value="PHOSPHOGLYCOLATE PHOSPHATASE"/>
    <property type="match status" value="1"/>
</dbReference>